<dbReference type="Pfam" id="PF02583">
    <property type="entry name" value="Trns_repr_metal"/>
    <property type="match status" value="1"/>
</dbReference>
<dbReference type="InterPro" id="IPR038390">
    <property type="entry name" value="Metal_Tscrpt_repr_sf"/>
</dbReference>
<dbReference type="AlphaFoldDB" id="A0A428MWF8"/>
<dbReference type="CDD" id="cd10148">
    <property type="entry name" value="CsoR-like_DUF156"/>
    <property type="match status" value="1"/>
</dbReference>
<dbReference type="GO" id="GO:0045892">
    <property type="term" value="P:negative regulation of DNA-templated transcription"/>
    <property type="evidence" value="ECO:0007669"/>
    <property type="project" value="UniProtKB-ARBA"/>
</dbReference>
<dbReference type="OrthoDB" id="9811244at2"/>
<dbReference type="Proteomes" id="UP000275076">
    <property type="component" value="Unassembled WGS sequence"/>
</dbReference>
<protein>
    <submittedName>
        <fullName evidence="1">Transcriptional regulator</fullName>
    </submittedName>
</protein>
<dbReference type="PANTHER" id="PTHR33677:SF3">
    <property type="entry name" value="COPPER-SENSING TRANSCRIPTIONAL REPRESSOR RICR"/>
    <property type="match status" value="1"/>
</dbReference>
<accession>A0A428MWF8</accession>
<keyword evidence="2" id="KW-1185">Reference proteome</keyword>
<dbReference type="InterPro" id="IPR003735">
    <property type="entry name" value="Metal_Tscrpt_repr"/>
</dbReference>
<proteinExistence type="predicted"/>
<dbReference type="GO" id="GO:0003677">
    <property type="term" value="F:DNA binding"/>
    <property type="evidence" value="ECO:0007669"/>
    <property type="project" value="InterPro"/>
</dbReference>
<dbReference type="Gene3D" id="1.20.58.1000">
    <property type="entry name" value="Metal-sensitive repressor, helix protomer"/>
    <property type="match status" value="1"/>
</dbReference>
<gene>
    <name evidence="1" type="ORF">D7Z54_25715</name>
</gene>
<dbReference type="EMBL" id="RBVX01000036">
    <property type="protein sequence ID" value="RSL30503.1"/>
    <property type="molecule type" value="Genomic_DNA"/>
</dbReference>
<comment type="caution">
    <text evidence="1">The sequence shown here is derived from an EMBL/GenBank/DDBJ whole genome shotgun (WGS) entry which is preliminary data.</text>
</comment>
<dbReference type="PANTHER" id="PTHR33677">
    <property type="entry name" value="TRANSCRIPTIONAL REPRESSOR FRMR-RELATED"/>
    <property type="match status" value="1"/>
</dbReference>
<evidence type="ECO:0000313" key="1">
    <source>
        <dbReference type="EMBL" id="RSL30503.1"/>
    </source>
</evidence>
<dbReference type="RefSeq" id="WP_125560497.1">
    <property type="nucleotide sequence ID" value="NZ_JAUSUM010000001.1"/>
</dbReference>
<sequence>MEESNHQKHTVQPNKQQLLNRLKRIEGQVRGVHNMVEDDRYCVDILNQIAAIQSAVNKVSLALVEDHTHHCVANAIKNGEGEESIEELMEVMKRMVK</sequence>
<dbReference type="GO" id="GO:0046872">
    <property type="term" value="F:metal ion binding"/>
    <property type="evidence" value="ECO:0007669"/>
    <property type="project" value="InterPro"/>
</dbReference>
<evidence type="ECO:0000313" key="2">
    <source>
        <dbReference type="Proteomes" id="UP000275076"/>
    </source>
</evidence>
<organism evidence="1 2">
    <name type="scientific">Salibacterium salarium</name>
    <dbReference type="NCBI Taxonomy" id="284579"/>
    <lineage>
        <taxon>Bacteria</taxon>
        <taxon>Bacillati</taxon>
        <taxon>Bacillota</taxon>
        <taxon>Bacilli</taxon>
        <taxon>Bacillales</taxon>
        <taxon>Bacillaceae</taxon>
    </lineage>
</organism>
<name>A0A428MWF8_9BACI</name>
<reference evidence="1 2" key="1">
    <citation type="submission" date="2018-10" db="EMBL/GenBank/DDBJ databases">
        <title>Draft genome sequence of Bacillus salarius IM0101, isolated from a hypersaline soil in Inner Mongolia, China.</title>
        <authorList>
            <person name="Yamprayoonswat W."/>
            <person name="Boonvisut S."/>
            <person name="Jumpathong W."/>
            <person name="Sittihan S."/>
            <person name="Ruangsuj P."/>
            <person name="Wanthongcharoen S."/>
            <person name="Thongpramul N."/>
            <person name="Pimmason S."/>
            <person name="Yu B."/>
            <person name="Yasawong M."/>
        </authorList>
    </citation>
    <scope>NUCLEOTIDE SEQUENCE [LARGE SCALE GENOMIC DNA]</scope>
    <source>
        <strain evidence="1 2">IM0101</strain>
    </source>
</reference>